<dbReference type="Proteomes" id="UP000751190">
    <property type="component" value="Unassembled WGS sequence"/>
</dbReference>
<dbReference type="SUPFAM" id="SSF53474">
    <property type="entry name" value="alpha/beta-Hydrolases"/>
    <property type="match status" value="1"/>
</dbReference>
<gene>
    <name evidence="3" type="ORF">KFE25_010318</name>
</gene>
<reference evidence="3" key="1">
    <citation type="submission" date="2021-05" db="EMBL/GenBank/DDBJ databases">
        <title>The genome of the haptophyte Pavlova lutheri (Diacronema luteri, Pavlovales) - a model for lipid biosynthesis in eukaryotic algae.</title>
        <authorList>
            <person name="Hulatt C.J."/>
            <person name="Posewitz M.C."/>
        </authorList>
    </citation>
    <scope>NUCLEOTIDE SEQUENCE</scope>
    <source>
        <strain evidence="3">NIVA-4/92</strain>
    </source>
</reference>
<dbReference type="OrthoDB" id="2498029at2759"/>
<dbReference type="EMBL" id="JAGTXO010000020">
    <property type="protein sequence ID" value="KAG8462493.1"/>
    <property type="molecule type" value="Genomic_DNA"/>
</dbReference>
<dbReference type="Gene3D" id="3.40.50.1820">
    <property type="entry name" value="alpha/beta hydrolase"/>
    <property type="match status" value="1"/>
</dbReference>
<protein>
    <recommendedName>
        <fullName evidence="2">Serine aminopeptidase S33 domain-containing protein</fullName>
    </recommendedName>
</protein>
<dbReference type="PANTHER" id="PTHR11614">
    <property type="entry name" value="PHOSPHOLIPASE-RELATED"/>
    <property type="match status" value="1"/>
</dbReference>
<dbReference type="OMA" id="NDVSWTF"/>
<dbReference type="InterPro" id="IPR051044">
    <property type="entry name" value="MAG_DAG_Lipase"/>
</dbReference>
<sequence>MVGGAALAVGVAFVLAWLALRAFSEAIVAYLFESHASANARRSRYPPGQHDRPTPAIEPPEHRREIHESWAFHKLPDGRRLWWQRLLPDGRPRAVVIFLHGFEDHSSFSLYNTARAFAEHTGCVALLVDQPGHGRSDGLHALVPDWTTHLIAIEHWCDTVCAPERRAHAPSAGHADAGAEEPLPLFAFGSSMGGAIAVSLAMRRPDFFSGLMLIAPMVRLAEGLRPRPHVAVALRLLAAVPVLCDLALIPRSDRTRLNYAAAATWRLDEHLERNGLAYMGRTRMRTARALLAATDAISSHMEALRTPFLVLHGTQDKTTAPEMSKELVRRAQSTDRACELVEGATHGLHYGEDAEVMLRVHWRLFMWLDAHCA</sequence>
<evidence type="ECO:0000256" key="1">
    <source>
        <dbReference type="SAM" id="MobiDB-lite"/>
    </source>
</evidence>
<dbReference type="InterPro" id="IPR022742">
    <property type="entry name" value="Hydrolase_4"/>
</dbReference>
<name>A0A8J5XEM2_DIALT</name>
<evidence type="ECO:0000259" key="2">
    <source>
        <dbReference type="Pfam" id="PF12146"/>
    </source>
</evidence>
<evidence type="ECO:0000313" key="3">
    <source>
        <dbReference type="EMBL" id="KAG8462493.1"/>
    </source>
</evidence>
<keyword evidence="4" id="KW-1185">Reference proteome</keyword>
<proteinExistence type="predicted"/>
<organism evidence="3 4">
    <name type="scientific">Diacronema lutheri</name>
    <name type="common">Unicellular marine alga</name>
    <name type="synonym">Monochrysis lutheri</name>
    <dbReference type="NCBI Taxonomy" id="2081491"/>
    <lineage>
        <taxon>Eukaryota</taxon>
        <taxon>Haptista</taxon>
        <taxon>Haptophyta</taxon>
        <taxon>Pavlovophyceae</taxon>
        <taxon>Pavlovales</taxon>
        <taxon>Pavlovaceae</taxon>
        <taxon>Diacronema</taxon>
    </lineage>
</organism>
<comment type="caution">
    <text evidence="3">The sequence shown here is derived from an EMBL/GenBank/DDBJ whole genome shotgun (WGS) entry which is preliminary data.</text>
</comment>
<evidence type="ECO:0000313" key="4">
    <source>
        <dbReference type="Proteomes" id="UP000751190"/>
    </source>
</evidence>
<feature type="domain" description="Serine aminopeptidase S33" evidence="2">
    <location>
        <begin position="91"/>
        <end position="350"/>
    </location>
</feature>
<dbReference type="AlphaFoldDB" id="A0A8J5XEM2"/>
<feature type="region of interest" description="Disordered" evidence="1">
    <location>
        <begin position="41"/>
        <end position="60"/>
    </location>
</feature>
<accession>A0A8J5XEM2</accession>
<dbReference type="Pfam" id="PF12146">
    <property type="entry name" value="Hydrolase_4"/>
    <property type="match status" value="1"/>
</dbReference>
<dbReference type="InterPro" id="IPR029058">
    <property type="entry name" value="AB_hydrolase_fold"/>
</dbReference>
<feature type="compositionally biased region" description="Basic and acidic residues" evidence="1">
    <location>
        <begin position="49"/>
        <end position="60"/>
    </location>
</feature>